<feature type="chain" id="PRO_5046586162" description="SCP domain-containing protein" evidence="1">
    <location>
        <begin position="21"/>
        <end position="138"/>
    </location>
</feature>
<evidence type="ECO:0000313" key="2">
    <source>
        <dbReference type="EMBL" id="MCX5617111.1"/>
    </source>
</evidence>
<dbReference type="Proteomes" id="UP001165576">
    <property type="component" value="Unassembled WGS sequence"/>
</dbReference>
<feature type="signal peptide" evidence="1">
    <location>
        <begin position="1"/>
        <end position="20"/>
    </location>
</feature>
<evidence type="ECO:0000313" key="3">
    <source>
        <dbReference type="Proteomes" id="UP001165576"/>
    </source>
</evidence>
<gene>
    <name evidence="2" type="ORF">NQF86_00290</name>
</gene>
<proteinExistence type="predicted"/>
<keyword evidence="1" id="KW-0732">Signal</keyword>
<sequence>MKKLLLITAAVLGLAGTAWADDALEDMAKHDSSIAKIINEEKAAGTYGRPNLVPQEDLDRAAEYNMRQDELHLRKMGMSPATARKAIWAASHKPNSACAYYVRQLTADYDGADDRRDYDDNLIISIEHSGTCERKNLH</sequence>
<protein>
    <recommendedName>
        <fullName evidence="4">SCP domain-containing protein</fullName>
    </recommendedName>
</protein>
<reference evidence="2" key="1">
    <citation type="submission" date="2022-07" db="EMBL/GenBank/DDBJ databases">
        <title>Bombella genomes.</title>
        <authorList>
            <person name="Harer L."/>
            <person name="Styblova S."/>
            <person name="Ehrmann M."/>
        </authorList>
    </citation>
    <scope>NUCLEOTIDE SEQUENCE</scope>
    <source>
        <strain evidence="2">TMW 2.2543</strain>
    </source>
</reference>
<organism evidence="2 3">
    <name type="scientific">Bombella pluederhausensis</name>
    <dbReference type="NCBI Taxonomy" id="2967336"/>
    <lineage>
        <taxon>Bacteria</taxon>
        <taxon>Pseudomonadati</taxon>
        <taxon>Pseudomonadota</taxon>
        <taxon>Alphaproteobacteria</taxon>
        <taxon>Acetobacterales</taxon>
        <taxon>Acetobacteraceae</taxon>
        <taxon>Bombella</taxon>
    </lineage>
</organism>
<accession>A0ABT3WJU7</accession>
<evidence type="ECO:0000256" key="1">
    <source>
        <dbReference type="SAM" id="SignalP"/>
    </source>
</evidence>
<evidence type="ECO:0008006" key="4">
    <source>
        <dbReference type="Google" id="ProtNLM"/>
    </source>
</evidence>
<dbReference type="RefSeq" id="WP_266115635.1">
    <property type="nucleotide sequence ID" value="NZ_JANIDY010000001.1"/>
</dbReference>
<keyword evidence="3" id="KW-1185">Reference proteome</keyword>
<dbReference type="EMBL" id="JANIDY010000001">
    <property type="protein sequence ID" value="MCX5617111.1"/>
    <property type="molecule type" value="Genomic_DNA"/>
</dbReference>
<name>A0ABT3WJU7_9PROT</name>
<comment type="caution">
    <text evidence="2">The sequence shown here is derived from an EMBL/GenBank/DDBJ whole genome shotgun (WGS) entry which is preliminary data.</text>
</comment>